<dbReference type="Gene3D" id="1.20.120.450">
    <property type="entry name" value="dinb family like domain"/>
    <property type="match status" value="1"/>
</dbReference>
<comment type="caution">
    <text evidence="2">The sequence shown here is derived from an EMBL/GenBank/DDBJ whole genome shotgun (WGS) entry which is preliminary data.</text>
</comment>
<dbReference type="RefSeq" id="WP_213147537.1">
    <property type="nucleotide sequence ID" value="NZ_JAGYPE020000058.1"/>
</dbReference>
<dbReference type="EMBL" id="JAGYPE020000058">
    <property type="protein sequence ID" value="MCH6268515.1"/>
    <property type="molecule type" value="Genomic_DNA"/>
</dbReference>
<evidence type="ECO:0000313" key="3">
    <source>
        <dbReference type="EMBL" id="MCH6268515.1"/>
    </source>
</evidence>
<evidence type="ECO:0000313" key="2">
    <source>
        <dbReference type="EMBL" id="MBS4187701.1"/>
    </source>
</evidence>
<evidence type="ECO:0000259" key="1">
    <source>
        <dbReference type="Pfam" id="PF12867"/>
    </source>
</evidence>
<proteinExistence type="predicted"/>
<dbReference type="InterPro" id="IPR034660">
    <property type="entry name" value="DinB/YfiT-like"/>
</dbReference>
<name>A0A942YDL4_9BACI</name>
<dbReference type="Proteomes" id="UP000677265">
    <property type="component" value="Unassembled WGS sequence"/>
</dbReference>
<reference evidence="2" key="1">
    <citation type="submission" date="2021-05" db="EMBL/GenBank/DDBJ databases">
        <title>Novel Bacillus species.</title>
        <authorList>
            <person name="Liu G."/>
        </authorList>
    </citation>
    <scope>NUCLEOTIDE SEQUENCE</scope>
    <source>
        <strain evidence="2 4">FJAT-50051</strain>
    </source>
</reference>
<dbReference type="Pfam" id="PF12867">
    <property type="entry name" value="DinB_2"/>
    <property type="match status" value="1"/>
</dbReference>
<dbReference type="AlphaFoldDB" id="A0A942YDL4"/>
<gene>
    <name evidence="3" type="ORF">KHB02_023560</name>
    <name evidence="2" type="ORF">KHB02_40715</name>
</gene>
<evidence type="ECO:0000313" key="4">
    <source>
        <dbReference type="Proteomes" id="UP000677265"/>
    </source>
</evidence>
<dbReference type="SUPFAM" id="SSF109854">
    <property type="entry name" value="DinB/YfiT-like putative metalloenzymes"/>
    <property type="match status" value="1"/>
</dbReference>
<feature type="domain" description="DinB-like" evidence="1">
    <location>
        <begin position="21"/>
        <end position="151"/>
    </location>
</feature>
<keyword evidence="4" id="KW-1185">Reference proteome</keyword>
<organism evidence="2">
    <name type="scientific">Neobacillus citreus</name>
    <dbReference type="NCBI Taxonomy" id="2833578"/>
    <lineage>
        <taxon>Bacteria</taxon>
        <taxon>Bacillati</taxon>
        <taxon>Bacillota</taxon>
        <taxon>Bacilli</taxon>
        <taxon>Bacillales</taxon>
        <taxon>Bacillaceae</taxon>
        <taxon>Neobacillus</taxon>
    </lineage>
</organism>
<dbReference type="EMBL" id="JAGYPE010000009">
    <property type="protein sequence ID" value="MBS4187701.1"/>
    <property type="molecule type" value="Genomic_DNA"/>
</dbReference>
<dbReference type="InterPro" id="IPR024775">
    <property type="entry name" value="DinB-like"/>
</dbReference>
<protein>
    <submittedName>
        <fullName evidence="2">DinB family protein</fullName>
    </submittedName>
</protein>
<accession>A0A942YDL4</accession>
<sequence length="159" mass="19099">MKTIDKKGSIQKYEEFISFIESLKNLDERKWASPIAENKWSVKNIIGHIMVWDKYMLEEAILKIKTNQHVTIENLNIDDFNKKAVEYVKTKNKEDILNQTIHYRKEIIENLTLLPEKKFFSNYTDNSGNNFAIYNYLEEFIEHDEHHKRQIEQFLNSIN</sequence>